<dbReference type="Gene3D" id="3.30.70.330">
    <property type="match status" value="1"/>
</dbReference>
<reference evidence="7 8" key="1">
    <citation type="journal article" date="2017" name="Nat. Commun.">
        <title>Genome assembly with in vitro proximity ligation data and whole-genome triplication in lettuce.</title>
        <authorList>
            <person name="Reyes-Chin-Wo S."/>
            <person name="Wang Z."/>
            <person name="Yang X."/>
            <person name="Kozik A."/>
            <person name="Arikit S."/>
            <person name="Song C."/>
            <person name="Xia L."/>
            <person name="Froenicke L."/>
            <person name="Lavelle D.O."/>
            <person name="Truco M.J."/>
            <person name="Xia R."/>
            <person name="Zhu S."/>
            <person name="Xu C."/>
            <person name="Xu H."/>
            <person name="Xu X."/>
            <person name="Cox K."/>
            <person name="Korf I."/>
            <person name="Meyers B.C."/>
            <person name="Michelmore R.W."/>
        </authorList>
    </citation>
    <scope>NUCLEOTIDE SEQUENCE [LARGE SCALE GENOMIC DNA]</scope>
    <source>
        <strain evidence="8">cv. Salinas</strain>
        <tissue evidence="7">Seedlings</tissue>
    </source>
</reference>
<evidence type="ECO:0000259" key="6">
    <source>
        <dbReference type="PROSITE" id="PS50102"/>
    </source>
</evidence>
<keyword evidence="5" id="KW-0812">Transmembrane</keyword>
<gene>
    <name evidence="7" type="ORF">LSAT_V11C200057600</name>
</gene>
<dbReference type="InterPro" id="IPR035979">
    <property type="entry name" value="RBD_domain_sf"/>
</dbReference>
<dbReference type="PANTHER" id="PTHR13798:SF11">
    <property type="entry name" value="RNA-BINDING PROTEIN 7-RELATED"/>
    <property type="match status" value="1"/>
</dbReference>
<dbReference type="Pfam" id="PF00076">
    <property type="entry name" value="RRM_1"/>
    <property type="match status" value="1"/>
</dbReference>
<keyword evidence="5" id="KW-1133">Transmembrane helix</keyword>
<dbReference type="InterPro" id="IPR000504">
    <property type="entry name" value="RRM_dom"/>
</dbReference>
<evidence type="ECO:0000313" key="8">
    <source>
        <dbReference type="Proteomes" id="UP000235145"/>
    </source>
</evidence>
<name>A0A9R1WB34_LACSA</name>
<keyword evidence="3" id="KW-0539">Nucleus</keyword>
<feature type="transmembrane region" description="Helical" evidence="5">
    <location>
        <begin position="144"/>
        <end position="166"/>
    </location>
</feature>
<evidence type="ECO:0000256" key="2">
    <source>
        <dbReference type="ARBA" id="ARBA00022884"/>
    </source>
</evidence>
<dbReference type="InterPro" id="IPR012677">
    <property type="entry name" value="Nucleotide-bd_a/b_plait_sf"/>
</dbReference>
<dbReference type="Proteomes" id="UP000235145">
    <property type="component" value="Unassembled WGS sequence"/>
</dbReference>
<dbReference type="PROSITE" id="PS50102">
    <property type="entry name" value="RRM"/>
    <property type="match status" value="1"/>
</dbReference>
<sequence length="167" mass="19186">MSIGRVVDLHIPRDNETDKPKGFAFAEYETEEIVDYAVKLFTGLVTLYNKTLRFWITGQDKATLNMQAPSMSMLTYTSTFKSSLHEDVTMSPLSRYAQGKVSLSLGFLLQLEFIIPVAVRADYIPSRVDLPALGQEKYVELVNLFQWKVTFFIYLLVCCEFICIFFH</sequence>
<feature type="transmembrane region" description="Helical" evidence="5">
    <location>
        <begin position="103"/>
        <end position="124"/>
    </location>
</feature>
<accession>A0A9R1WB34</accession>
<comment type="caution">
    <text evidence="7">The sequence shown here is derived from an EMBL/GenBank/DDBJ whole genome shotgun (WGS) entry which is preliminary data.</text>
</comment>
<evidence type="ECO:0000313" key="7">
    <source>
        <dbReference type="EMBL" id="KAJ0220469.1"/>
    </source>
</evidence>
<evidence type="ECO:0000256" key="4">
    <source>
        <dbReference type="PROSITE-ProRule" id="PRU00176"/>
    </source>
</evidence>
<evidence type="ECO:0000256" key="5">
    <source>
        <dbReference type="SAM" id="Phobius"/>
    </source>
</evidence>
<proteinExistence type="predicted"/>
<dbReference type="PANTHER" id="PTHR13798">
    <property type="entry name" value="RNA BINDING MOTIF RBM PROTEIN -RELATED"/>
    <property type="match status" value="1"/>
</dbReference>
<keyword evidence="5" id="KW-0472">Membrane</keyword>
<dbReference type="GO" id="GO:0003723">
    <property type="term" value="F:RNA binding"/>
    <property type="evidence" value="ECO:0007669"/>
    <property type="project" value="UniProtKB-UniRule"/>
</dbReference>
<keyword evidence="8" id="KW-1185">Reference proteome</keyword>
<protein>
    <recommendedName>
        <fullName evidence="6">RRM domain-containing protein</fullName>
    </recommendedName>
</protein>
<dbReference type="InterPro" id="IPR052285">
    <property type="entry name" value="NEXT_complex_subunit"/>
</dbReference>
<dbReference type="SUPFAM" id="SSF54928">
    <property type="entry name" value="RNA-binding domain, RBD"/>
    <property type="match status" value="1"/>
</dbReference>
<dbReference type="EMBL" id="NBSK02000002">
    <property type="protein sequence ID" value="KAJ0220469.1"/>
    <property type="molecule type" value="Genomic_DNA"/>
</dbReference>
<dbReference type="GO" id="GO:0005654">
    <property type="term" value="C:nucleoplasm"/>
    <property type="evidence" value="ECO:0007669"/>
    <property type="project" value="UniProtKB-SubCell"/>
</dbReference>
<evidence type="ECO:0000256" key="3">
    <source>
        <dbReference type="ARBA" id="ARBA00023242"/>
    </source>
</evidence>
<feature type="domain" description="RRM" evidence="6">
    <location>
        <begin position="1"/>
        <end position="59"/>
    </location>
</feature>
<dbReference type="AlphaFoldDB" id="A0A9R1WB34"/>
<keyword evidence="2 4" id="KW-0694">RNA-binding</keyword>
<comment type="subcellular location">
    <subcellularLocation>
        <location evidence="1">Nucleus</location>
        <location evidence="1">Nucleoplasm</location>
    </subcellularLocation>
</comment>
<evidence type="ECO:0000256" key="1">
    <source>
        <dbReference type="ARBA" id="ARBA00004642"/>
    </source>
</evidence>
<organism evidence="7 8">
    <name type="scientific">Lactuca sativa</name>
    <name type="common">Garden lettuce</name>
    <dbReference type="NCBI Taxonomy" id="4236"/>
    <lineage>
        <taxon>Eukaryota</taxon>
        <taxon>Viridiplantae</taxon>
        <taxon>Streptophyta</taxon>
        <taxon>Embryophyta</taxon>
        <taxon>Tracheophyta</taxon>
        <taxon>Spermatophyta</taxon>
        <taxon>Magnoliopsida</taxon>
        <taxon>eudicotyledons</taxon>
        <taxon>Gunneridae</taxon>
        <taxon>Pentapetalae</taxon>
        <taxon>asterids</taxon>
        <taxon>campanulids</taxon>
        <taxon>Asterales</taxon>
        <taxon>Asteraceae</taxon>
        <taxon>Cichorioideae</taxon>
        <taxon>Cichorieae</taxon>
        <taxon>Lactucinae</taxon>
        <taxon>Lactuca</taxon>
    </lineage>
</organism>